<name>A0A642V4Y3_9ASCO</name>
<proteinExistence type="predicted"/>
<keyword evidence="2" id="KW-1185">Reference proteome</keyword>
<dbReference type="VEuPathDB" id="FungiDB:TRICI_002813"/>
<accession>A0A642V4Y3</accession>
<protein>
    <submittedName>
        <fullName evidence="1">Uncharacterized protein</fullName>
    </submittedName>
</protein>
<evidence type="ECO:0000313" key="1">
    <source>
        <dbReference type="EMBL" id="KAA8914930.1"/>
    </source>
</evidence>
<comment type="caution">
    <text evidence="1">The sequence shown here is derived from an EMBL/GenBank/DDBJ whole genome shotgun (WGS) entry which is preliminary data.</text>
</comment>
<dbReference type="OrthoDB" id="5149166at2759"/>
<gene>
    <name evidence="1" type="ORF">TRICI_002813</name>
</gene>
<dbReference type="AlphaFoldDB" id="A0A642V4Y3"/>
<reference evidence="1" key="1">
    <citation type="journal article" date="2019" name="G3 (Bethesda)">
        <title>Genome Assemblies of Two Rare Opportunistic Yeast Pathogens: Diutina rugosa (syn. Candida rugosa) and Trichomonascus ciferrii (syn. Candida ciferrii).</title>
        <authorList>
            <person name="Mixao V."/>
            <person name="Saus E."/>
            <person name="Hansen A.P."/>
            <person name="Lass-Florl C."/>
            <person name="Gabaldon T."/>
        </authorList>
    </citation>
    <scope>NUCLEOTIDE SEQUENCE</scope>
    <source>
        <strain evidence="1">CBS 4856</strain>
    </source>
</reference>
<dbReference type="EMBL" id="SWFS01000191">
    <property type="protein sequence ID" value="KAA8914930.1"/>
    <property type="molecule type" value="Genomic_DNA"/>
</dbReference>
<organism evidence="1 2">
    <name type="scientific">Trichomonascus ciferrii</name>
    <dbReference type="NCBI Taxonomy" id="44093"/>
    <lineage>
        <taxon>Eukaryota</taxon>
        <taxon>Fungi</taxon>
        <taxon>Dikarya</taxon>
        <taxon>Ascomycota</taxon>
        <taxon>Saccharomycotina</taxon>
        <taxon>Dipodascomycetes</taxon>
        <taxon>Dipodascales</taxon>
        <taxon>Trichomonascaceae</taxon>
        <taxon>Trichomonascus</taxon>
        <taxon>Trichomonascus ciferrii complex</taxon>
    </lineage>
</organism>
<sequence length="374" mass="43309">MATGVFEISGSESKLFKTIPMTLPFAFRINRSGGMKIGENQQLVLTDEPQPPPTIDEYRLLLDRTTIAQGTQTYAEILRALYEHEDWRQLHQFFKTRYKNTGLFAKGPKVVKKYDTSSTFRMPVEISTYKCGLPSDFLKMLEEAADQSLRNVMGDPFPSAIGPSIGYCYGFEIMDILYDGKDTKGRTWKDWVDLISVIETWVRQIESTKANFDTHSYSWKNVPPELEKDPRARSRPEYILTNVIRGVMGLKWVFESIAKEPFKFRGFEDSLITNFVNRAVGDNIYARFGNTNDFETYTYDEARKAPPCPKTNKHQDWINWINSIPDGRIIVPKDVFEARWAALCVMAFTRKTFDLKGKKESWDQYPSKENFLFM</sequence>
<evidence type="ECO:0000313" key="2">
    <source>
        <dbReference type="Proteomes" id="UP000761534"/>
    </source>
</evidence>
<dbReference type="Proteomes" id="UP000761534">
    <property type="component" value="Unassembled WGS sequence"/>
</dbReference>